<evidence type="ECO:0000313" key="7">
    <source>
        <dbReference type="Proteomes" id="UP000580654"/>
    </source>
</evidence>
<keyword evidence="3 6" id="KW-0238">DNA-binding</keyword>
<dbReference type="Proteomes" id="UP000580654">
    <property type="component" value="Unassembled WGS sequence"/>
</dbReference>
<dbReference type="InterPro" id="IPR005119">
    <property type="entry name" value="LysR_subst-bd"/>
</dbReference>
<evidence type="ECO:0000259" key="5">
    <source>
        <dbReference type="PROSITE" id="PS50931"/>
    </source>
</evidence>
<dbReference type="SUPFAM" id="SSF53850">
    <property type="entry name" value="Periplasmic binding protein-like II"/>
    <property type="match status" value="1"/>
</dbReference>
<dbReference type="InterPro" id="IPR000847">
    <property type="entry name" value="LysR_HTH_N"/>
</dbReference>
<dbReference type="GO" id="GO:0006351">
    <property type="term" value="P:DNA-templated transcription"/>
    <property type="evidence" value="ECO:0007669"/>
    <property type="project" value="TreeGrafter"/>
</dbReference>
<evidence type="ECO:0000313" key="6">
    <source>
        <dbReference type="EMBL" id="MBB5696188.1"/>
    </source>
</evidence>
<dbReference type="Gene3D" id="3.40.190.290">
    <property type="match status" value="1"/>
</dbReference>
<dbReference type="PROSITE" id="PS50931">
    <property type="entry name" value="HTH_LYSR"/>
    <property type="match status" value="1"/>
</dbReference>
<name>A0A840Y4Y6_9PROT</name>
<keyword evidence="2" id="KW-0805">Transcription regulation</keyword>
<protein>
    <submittedName>
        <fullName evidence="6">DNA-binding transcriptional LysR family regulator</fullName>
    </submittedName>
</protein>
<dbReference type="Gene3D" id="1.10.10.10">
    <property type="entry name" value="Winged helix-like DNA-binding domain superfamily/Winged helix DNA-binding domain"/>
    <property type="match status" value="1"/>
</dbReference>
<dbReference type="InterPro" id="IPR036390">
    <property type="entry name" value="WH_DNA-bd_sf"/>
</dbReference>
<dbReference type="PANTHER" id="PTHR30537">
    <property type="entry name" value="HTH-TYPE TRANSCRIPTIONAL REGULATOR"/>
    <property type="match status" value="1"/>
</dbReference>
<dbReference type="Pfam" id="PF03466">
    <property type="entry name" value="LysR_substrate"/>
    <property type="match status" value="1"/>
</dbReference>
<dbReference type="InterPro" id="IPR036388">
    <property type="entry name" value="WH-like_DNA-bd_sf"/>
</dbReference>
<comment type="caution">
    <text evidence="6">The sequence shown here is derived from an EMBL/GenBank/DDBJ whole genome shotgun (WGS) entry which is preliminary data.</text>
</comment>
<gene>
    <name evidence="6" type="ORF">FHS87_004258</name>
</gene>
<keyword evidence="4" id="KW-0804">Transcription</keyword>
<reference evidence="6 7" key="1">
    <citation type="submission" date="2020-08" db="EMBL/GenBank/DDBJ databases">
        <title>Genomic Encyclopedia of Type Strains, Phase IV (KMG-IV): sequencing the most valuable type-strain genomes for metagenomic binning, comparative biology and taxonomic classification.</title>
        <authorList>
            <person name="Goeker M."/>
        </authorList>
    </citation>
    <scope>NUCLEOTIDE SEQUENCE [LARGE SCALE GENOMIC DNA]</scope>
    <source>
        <strain evidence="6 7">DSM 25622</strain>
    </source>
</reference>
<dbReference type="AlphaFoldDB" id="A0A840Y4Y6"/>
<sequence>MRGDDLADLNVFLAVAEESSFTRAAARLGTSQSALSYTIRRLETRLGVRLLTRTTRRVAPTEAGERLLRTLRPALGDIEAELLSLGELREKPSGTIRLTTSLHAAETILWPTCARLLRGYPEVKVEITVDNSLTDIIAERYDAGVRLGEQVAKDMVAVPIGPDLRMAVVGSPAYFAANPPPRTPQDLLRHNCINLRMATSGGLYAWEFEQNGRELKVRVDGQLAFNRSDLSLQAAAEGFGLVCTLEGVAIPYLSDGRLVRVLDEFCPPFAGYHLYYPSRRQHTPAFALLVEALRHWNVRRD</sequence>
<accession>A0A840Y4Y6</accession>
<evidence type="ECO:0000256" key="1">
    <source>
        <dbReference type="ARBA" id="ARBA00009437"/>
    </source>
</evidence>
<dbReference type="InterPro" id="IPR058163">
    <property type="entry name" value="LysR-type_TF_proteobact-type"/>
</dbReference>
<organism evidence="6 7">
    <name type="scientific">Muricoccus pecuniae</name>
    <dbReference type="NCBI Taxonomy" id="693023"/>
    <lineage>
        <taxon>Bacteria</taxon>
        <taxon>Pseudomonadati</taxon>
        <taxon>Pseudomonadota</taxon>
        <taxon>Alphaproteobacteria</taxon>
        <taxon>Acetobacterales</taxon>
        <taxon>Roseomonadaceae</taxon>
        <taxon>Muricoccus</taxon>
    </lineage>
</organism>
<keyword evidence="7" id="KW-1185">Reference proteome</keyword>
<evidence type="ECO:0000256" key="3">
    <source>
        <dbReference type="ARBA" id="ARBA00023125"/>
    </source>
</evidence>
<dbReference type="PANTHER" id="PTHR30537:SF1">
    <property type="entry name" value="HTH-TYPE TRANSCRIPTIONAL REGULATOR PGRR"/>
    <property type="match status" value="1"/>
</dbReference>
<dbReference type="GO" id="GO:0043565">
    <property type="term" value="F:sequence-specific DNA binding"/>
    <property type="evidence" value="ECO:0007669"/>
    <property type="project" value="TreeGrafter"/>
</dbReference>
<dbReference type="CDD" id="cd08474">
    <property type="entry name" value="PBP2_CrgA_like_5"/>
    <property type="match status" value="1"/>
</dbReference>
<dbReference type="FunFam" id="1.10.10.10:FF:000001">
    <property type="entry name" value="LysR family transcriptional regulator"/>
    <property type="match status" value="1"/>
</dbReference>
<dbReference type="RefSeq" id="WP_184521280.1">
    <property type="nucleotide sequence ID" value="NZ_JACIJD010000032.1"/>
</dbReference>
<dbReference type="GO" id="GO:0003700">
    <property type="term" value="F:DNA-binding transcription factor activity"/>
    <property type="evidence" value="ECO:0007669"/>
    <property type="project" value="InterPro"/>
</dbReference>
<dbReference type="PRINTS" id="PR00039">
    <property type="entry name" value="HTHLYSR"/>
</dbReference>
<dbReference type="EMBL" id="JACIJD010000032">
    <property type="protein sequence ID" value="MBB5696188.1"/>
    <property type="molecule type" value="Genomic_DNA"/>
</dbReference>
<feature type="domain" description="HTH lysR-type" evidence="5">
    <location>
        <begin position="4"/>
        <end position="61"/>
    </location>
</feature>
<evidence type="ECO:0000256" key="2">
    <source>
        <dbReference type="ARBA" id="ARBA00023015"/>
    </source>
</evidence>
<dbReference type="FunFam" id="3.40.190.290:FF:000012">
    <property type="entry name" value="Transcriptional regulator, LysR family"/>
    <property type="match status" value="1"/>
</dbReference>
<comment type="similarity">
    <text evidence="1">Belongs to the LysR transcriptional regulatory family.</text>
</comment>
<proteinExistence type="inferred from homology"/>
<evidence type="ECO:0000256" key="4">
    <source>
        <dbReference type="ARBA" id="ARBA00023163"/>
    </source>
</evidence>
<dbReference type="Pfam" id="PF00126">
    <property type="entry name" value="HTH_1"/>
    <property type="match status" value="1"/>
</dbReference>
<dbReference type="SUPFAM" id="SSF46785">
    <property type="entry name" value="Winged helix' DNA-binding domain"/>
    <property type="match status" value="1"/>
</dbReference>